<evidence type="ECO:0000313" key="3">
    <source>
        <dbReference type="Proteomes" id="UP000078431"/>
    </source>
</evidence>
<evidence type="ECO:0000256" key="1">
    <source>
        <dbReference type="SAM" id="SignalP"/>
    </source>
</evidence>
<dbReference type="InterPro" id="IPR010546">
    <property type="entry name" value="DUF1120"/>
</dbReference>
<feature type="chain" id="PRO_5041706903" evidence="1">
    <location>
        <begin position="27"/>
        <end position="242"/>
    </location>
</feature>
<dbReference type="Proteomes" id="UP000078431">
    <property type="component" value="Unassembled WGS sequence"/>
</dbReference>
<organism evidence="2 3">
    <name type="scientific">Obesumbacterium proteus ATCC 12841</name>
    <dbReference type="NCBI Taxonomy" id="1354268"/>
    <lineage>
        <taxon>Bacteria</taxon>
        <taxon>Pseudomonadati</taxon>
        <taxon>Pseudomonadota</taxon>
        <taxon>Gammaproteobacteria</taxon>
        <taxon>Enterobacterales</taxon>
        <taxon>Hafniaceae</taxon>
        <taxon>Obesumbacterium</taxon>
    </lineage>
</organism>
<gene>
    <name evidence="2" type="ORF">M993_03406</name>
</gene>
<protein>
    <submittedName>
        <fullName evidence="2">Beta-fimbriae putative major subunit</fullName>
    </submittedName>
</protein>
<evidence type="ECO:0000313" key="2">
    <source>
        <dbReference type="EMBL" id="OAT57662.1"/>
    </source>
</evidence>
<dbReference type="PROSITE" id="PS51257">
    <property type="entry name" value="PROKAR_LIPOPROTEIN"/>
    <property type="match status" value="1"/>
</dbReference>
<sequence>MILRNNAKWMLMASPLLLGCISNAMADSLAGPSGELTVTGTYLPPPCDVTLANNGTIDFGRIPASSLNSTAYTKLPIKTLTNAVTISCPSMTSVGITSQDNRVASVIIDQTMPMPNTMPYGNGYGLDYFGLGVDSASNKIGIYMSQFQNLKADGVSGYFGGSFPSTPFSSTAPQGLSPAQGLGNTPYGGFIYNFYDSTGTILSAKLYTMDYTVSPVIAPTSSLNISRDVVLDGSITVSFYYL</sequence>
<dbReference type="Pfam" id="PF06551">
    <property type="entry name" value="DUF1120"/>
    <property type="match status" value="1"/>
</dbReference>
<dbReference type="AlphaFoldDB" id="A0AA91EF93"/>
<dbReference type="EMBL" id="LXEX01000054">
    <property type="protein sequence ID" value="OAT57662.1"/>
    <property type="molecule type" value="Genomic_DNA"/>
</dbReference>
<proteinExistence type="predicted"/>
<dbReference type="RefSeq" id="WP_061554639.1">
    <property type="nucleotide sequence ID" value="NZ_LXEX01000054.1"/>
</dbReference>
<keyword evidence="3" id="KW-1185">Reference proteome</keyword>
<feature type="signal peptide" evidence="1">
    <location>
        <begin position="1"/>
        <end position="26"/>
    </location>
</feature>
<name>A0AA91EF93_9GAMM</name>
<reference evidence="2 3" key="1">
    <citation type="submission" date="2016-04" db="EMBL/GenBank/DDBJ databases">
        <title>ATOL: Assembling a taxonomically balanced genome-scale reconstruction of the evolutionary history of the Enterobacteriaceae.</title>
        <authorList>
            <person name="Plunkett G.III."/>
            <person name="Neeno-Eckwall E.C."/>
            <person name="Glasner J.D."/>
            <person name="Perna N.T."/>
        </authorList>
    </citation>
    <scope>NUCLEOTIDE SEQUENCE [LARGE SCALE GENOMIC DNA]</scope>
    <source>
        <strain evidence="2 3">ATCC 12841</strain>
    </source>
</reference>
<comment type="caution">
    <text evidence="2">The sequence shown here is derived from an EMBL/GenBank/DDBJ whole genome shotgun (WGS) entry which is preliminary data.</text>
</comment>
<accession>A0AA91EF93</accession>
<keyword evidence="1" id="KW-0732">Signal</keyword>